<dbReference type="Gene3D" id="3.30.230.10">
    <property type="match status" value="1"/>
</dbReference>
<dbReference type="SUPFAM" id="SSF54211">
    <property type="entry name" value="Ribosomal protein S5 domain 2-like"/>
    <property type="match status" value="1"/>
</dbReference>
<dbReference type="InterPro" id="IPR047872">
    <property type="entry name" value="EFG_IV"/>
</dbReference>
<dbReference type="Pfam" id="PF00009">
    <property type="entry name" value="GTP_EFTU"/>
    <property type="match status" value="1"/>
</dbReference>
<dbReference type="Pfam" id="PF14492">
    <property type="entry name" value="EFG_III"/>
    <property type="match status" value="1"/>
</dbReference>
<dbReference type="Proteomes" id="UP000519439">
    <property type="component" value="Unassembled WGS sequence"/>
</dbReference>
<dbReference type="PANTHER" id="PTHR43261:SF7">
    <property type="entry name" value="ELONGATION FACTOR G-LIKE PROTEIN"/>
    <property type="match status" value="1"/>
</dbReference>
<dbReference type="GO" id="GO:0003924">
    <property type="term" value="F:GTPase activity"/>
    <property type="evidence" value="ECO:0007669"/>
    <property type="project" value="InterPro"/>
</dbReference>
<dbReference type="PANTHER" id="PTHR43261">
    <property type="entry name" value="TRANSLATION ELONGATION FACTOR G-RELATED"/>
    <property type="match status" value="1"/>
</dbReference>
<dbReference type="InterPro" id="IPR009022">
    <property type="entry name" value="EFG_III"/>
</dbReference>
<evidence type="ECO:0000256" key="6">
    <source>
        <dbReference type="ARBA" id="ARBA00024731"/>
    </source>
</evidence>
<dbReference type="InterPro" id="IPR009000">
    <property type="entry name" value="Transl_B-barrel_sf"/>
</dbReference>
<dbReference type="PROSITE" id="PS51722">
    <property type="entry name" value="G_TR_2"/>
    <property type="match status" value="1"/>
</dbReference>
<dbReference type="InterPro" id="IPR014721">
    <property type="entry name" value="Ribsml_uS5_D2-typ_fold_subgr"/>
</dbReference>
<dbReference type="InterPro" id="IPR020568">
    <property type="entry name" value="Ribosomal_Su5_D2-typ_SF"/>
</dbReference>
<protein>
    <recommendedName>
        <fullName evidence="1">Elongation factor G</fullName>
    </recommendedName>
</protein>
<keyword evidence="2" id="KW-0547">Nucleotide-binding</keyword>
<reference evidence="8 9" key="1">
    <citation type="submission" date="2020-08" db="EMBL/GenBank/DDBJ databases">
        <title>Genomic Encyclopedia of Type Strains, Phase IV (KMG-IV): sequencing the most valuable type-strain genomes for metagenomic binning, comparative biology and taxonomic classification.</title>
        <authorList>
            <person name="Goeker M."/>
        </authorList>
    </citation>
    <scope>NUCLEOTIDE SEQUENCE [LARGE SCALE GENOMIC DNA]</scope>
    <source>
        <strain evidence="8 9">DSM 15743</strain>
    </source>
</reference>
<dbReference type="CDD" id="cd01434">
    <property type="entry name" value="EFG_mtEFG1_IV"/>
    <property type="match status" value="1"/>
</dbReference>
<evidence type="ECO:0000313" key="8">
    <source>
        <dbReference type="EMBL" id="MBB4039188.1"/>
    </source>
</evidence>
<dbReference type="RefSeq" id="WP_027314999.1">
    <property type="nucleotide sequence ID" value="NZ_JACIDC010000002.1"/>
</dbReference>
<dbReference type="CDD" id="cd04170">
    <property type="entry name" value="EF-G_bact"/>
    <property type="match status" value="1"/>
</dbReference>
<dbReference type="AlphaFoldDB" id="A0A7W6ICY5"/>
<dbReference type="InterPro" id="IPR005517">
    <property type="entry name" value="Transl_elong_EFG/EF2_IV"/>
</dbReference>
<sequence>MAPNGRQVSGPRCIAIVGPFQSGKTTLFEAILERTGAISRAGRVADGDSVGDASAEARAHVMSIEPNVATVEFLGEGMTFVDCPGSTEFLHEMRNITPVCDAAIVVCEADERKIPALEIILRELEEADIPRFLFINKVDAASQRIRETLALLQQASRTPLLLRQIPLWKDGIAVGFIDLALERAFIYREHAPSEIVEMPDGEAPREREARFAMLERLADYDDELMEDLISEIEPPRDMIFDDLSRELRERHVVPALIGSAERGNGITRLLKALRHEAPGLAETRARLGITEEGPPLAQAMKTLHLGQGGKLSIARVMRGAFHEGDTVMASRGAEARIGSLLTLMGSATTRKAEAVAGDTVGFGRLEGIATGDSFAAGKARPEAIVSVAPPEPVYALALKVKDRKDDVRLSSALSKITEEDPSLAVETRPEIGEIRLHGQGEMHLRVAVEKLASRFQVGVETTRPRVAYCETIKLPAAARGRHRKQTGGHGQFGDVMIEIRPLPRGEGFAFQDRITGGVVPRQYIPSVETGVRDALRCGPLGFPVVDLAVTLTDGSYHTVDSSDAAFQAAAKLALAEALPKAKPVLLEPVLSVEITIPSDALSRATALVTGRRGQILGYDERPGWNGWQVLNASIPESEIGDLIVELRSATAGVGTFSTRFDHMAELSGRPADMVLQKAHS</sequence>
<proteinExistence type="predicted"/>
<dbReference type="EMBL" id="JACIDC010000002">
    <property type="protein sequence ID" value="MBB4039188.1"/>
    <property type="molecule type" value="Genomic_DNA"/>
</dbReference>
<dbReference type="InterPro" id="IPR053905">
    <property type="entry name" value="EF-G-like_DII"/>
</dbReference>
<dbReference type="GO" id="GO:0097216">
    <property type="term" value="F:guanosine tetraphosphate binding"/>
    <property type="evidence" value="ECO:0007669"/>
    <property type="project" value="UniProtKB-ARBA"/>
</dbReference>
<feature type="domain" description="Tr-type G" evidence="7">
    <location>
        <begin position="9"/>
        <end position="281"/>
    </location>
</feature>
<name>A0A7W6ICY5_9HYPH</name>
<keyword evidence="9" id="KW-1185">Reference proteome</keyword>
<dbReference type="Gene3D" id="3.30.70.870">
    <property type="entry name" value="Elongation Factor G (Translational Gtpase), domain 3"/>
    <property type="match status" value="1"/>
</dbReference>
<dbReference type="Gene3D" id="3.40.50.300">
    <property type="entry name" value="P-loop containing nucleotide triphosphate hydrolases"/>
    <property type="match status" value="1"/>
</dbReference>
<evidence type="ECO:0000313" key="9">
    <source>
        <dbReference type="Proteomes" id="UP000519439"/>
    </source>
</evidence>
<dbReference type="SUPFAM" id="SSF52540">
    <property type="entry name" value="P-loop containing nucleoside triphosphate hydrolases"/>
    <property type="match status" value="1"/>
</dbReference>
<gene>
    <name evidence="8" type="ORF">GGR34_000823</name>
</gene>
<accession>A0A7W6ICY5</accession>
<dbReference type="Gene3D" id="3.30.70.240">
    <property type="match status" value="1"/>
</dbReference>
<dbReference type="NCBIfam" id="TIGR00231">
    <property type="entry name" value="small_GTP"/>
    <property type="match status" value="1"/>
</dbReference>
<dbReference type="GO" id="GO:0005525">
    <property type="term" value="F:GTP binding"/>
    <property type="evidence" value="ECO:0007669"/>
    <property type="project" value="UniProtKB-KW"/>
</dbReference>
<evidence type="ECO:0000259" key="7">
    <source>
        <dbReference type="PROSITE" id="PS51722"/>
    </source>
</evidence>
<keyword evidence="3 8" id="KW-0251">Elongation factor</keyword>
<comment type="function">
    <text evidence="6">Catalyzes the GTP-dependent ribosomal translocation step during translation elongation. During this step, the ribosome changes from the pre-translocational (PRE) to the post-translocational (POST) state as the newly formed A-site-bound peptidyl-tRNA and P-site-bound deacylated tRNA move to the P and E sites, respectively. Catalyzes the coordinated movement of the two tRNA molecules, the mRNA and conformational changes in the ribosome.</text>
</comment>
<keyword evidence="5" id="KW-0342">GTP-binding</keyword>
<comment type="caution">
    <text evidence="8">The sequence shown here is derived from an EMBL/GenBank/DDBJ whole genome shotgun (WGS) entry which is preliminary data.</text>
</comment>
<dbReference type="Gene3D" id="2.40.30.10">
    <property type="entry name" value="Translation factors"/>
    <property type="match status" value="1"/>
</dbReference>
<dbReference type="GO" id="GO:0032790">
    <property type="term" value="P:ribosome disassembly"/>
    <property type="evidence" value="ECO:0007669"/>
    <property type="project" value="TreeGrafter"/>
</dbReference>
<dbReference type="InterPro" id="IPR005225">
    <property type="entry name" value="Small_GTP-bd"/>
</dbReference>
<dbReference type="InterPro" id="IPR027417">
    <property type="entry name" value="P-loop_NTPase"/>
</dbReference>
<evidence type="ECO:0000256" key="3">
    <source>
        <dbReference type="ARBA" id="ARBA00022768"/>
    </source>
</evidence>
<dbReference type="SMART" id="SM00838">
    <property type="entry name" value="EFG_C"/>
    <property type="match status" value="1"/>
</dbReference>
<dbReference type="CDD" id="cd03713">
    <property type="entry name" value="EFG_mtEFG_C"/>
    <property type="match status" value="1"/>
</dbReference>
<dbReference type="InterPro" id="IPR035649">
    <property type="entry name" value="EFG_V"/>
</dbReference>
<dbReference type="SMART" id="SM00889">
    <property type="entry name" value="EFG_IV"/>
    <property type="match status" value="1"/>
</dbReference>
<dbReference type="NCBIfam" id="NF009379">
    <property type="entry name" value="PRK12740.1-3"/>
    <property type="match status" value="1"/>
</dbReference>
<dbReference type="InterPro" id="IPR000640">
    <property type="entry name" value="EFG_V-like"/>
</dbReference>
<dbReference type="Pfam" id="PF00679">
    <property type="entry name" value="EFG_C"/>
    <property type="match status" value="1"/>
</dbReference>
<evidence type="ECO:0000256" key="2">
    <source>
        <dbReference type="ARBA" id="ARBA00022741"/>
    </source>
</evidence>
<dbReference type="Pfam" id="PF22042">
    <property type="entry name" value="EF-G_D2"/>
    <property type="match status" value="1"/>
</dbReference>
<dbReference type="InterPro" id="IPR041095">
    <property type="entry name" value="EFG_II"/>
</dbReference>
<organism evidence="8 9">
    <name type="scientific">Microvirga flocculans</name>
    <dbReference type="NCBI Taxonomy" id="217168"/>
    <lineage>
        <taxon>Bacteria</taxon>
        <taxon>Pseudomonadati</taxon>
        <taxon>Pseudomonadota</taxon>
        <taxon>Alphaproteobacteria</taxon>
        <taxon>Hyphomicrobiales</taxon>
        <taxon>Methylobacteriaceae</taxon>
        <taxon>Microvirga</taxon>
    </lineage>
</organism>
<dbReference type="CDD" id="cd16262">
    <property type="entry name" value="EFG_III"/>
    <property type="match status" value="1"/>
</dbReference>
<evidence type="ECO:0000256" key="4">
    <source>
        <dbReference type="ARBA" id="ARBA00022917"/>
    </source>
</evidence>
<evidence type="ECO:0000256" key="5">
    <source>
        <dbReference type="ARBA" id="ARBA00023134"/>
    </source>
</evidence>
<keyword evidence="4" id="KW-0648">Protein biosynthesis</keyword>
<dbReference type="GO" id="GO:0003746">
    <property type="term" value="F:translation elongation factor activity"/>
    <property type="evidence" value="ECO:0007669"/>
    <property type="project" value="UniProtKB-KW"/>
</dbReference>
<evidence type="ECO:0000256" key="1">
    <source>
        <dbReference type="ARBA" id="ARBA00017872"/>
    </source>
</evidence>
<dbReference type="SUPFAM" id="SSF50447">
    <property type="entry name" value="Translation proteins"/>
    <property type="match status" value="1"/>
</dbReference>
<dbReference type="InterPro" id="IPR000795">
    <property type="entry name" value="T_Tr_GTP-bd_dom"/>
</dbReference>
<dbReference type="Pfam" id="PF03764">
    <property type="entry name" value="EFG_IV"/>
    <property type="match status" value="1"/>
</dbReference>
<dbReference type="InterPro" id="IPR035647">
    <property type="entry name" value="EFG_III/V"/>
</dbReference>
<dbReference type="SUPFAM" id="SSF54980">
    <property type="entry name" value="EF-G C-terminal domain-like"/>
    <property type="match status" value="2"/>
</dbReference>